<dbReference type="GO" id="GO:0003755">
    <property type="term" value="F:peptidyl-prolyl cis-trans isomerase activity"/>
    <property type="evidence" value="ECO:0007669"/>
    <property type="project" value="UniProtKB-KW"/>
</dbReference>
<dbReference type="GeneID" id="24094279"/>
<comment type="catalytic activity">
    <reaction evidence="1">
        <text>[protein]-peptidylproline (omega=180) = [protein]-peptidylproline (omega=0)</text>
        <dbReference type="Rhea" id="RHEA:16237"/>
        <dbReference type="Rhea" id="RHEA-COMP:10747"/>
        <dbReference type="Rhea" id="RHEA-COMP:10748"/>
        <dbReference type="ChEBI" id="CHEBI:83833"/>
        <dbReference type="ChEBI" id="CHEBI:83834"/>
        <dbReference type="EC" id="5.2.1.8"/>
    </reaction>
</comment>
<dbReference type="OrthoDB" id="193499at2759"/>
<dbReference type="PROSITE" id="PS00170">
    <property type="entry name" value="CSA_PPIASE_1"/>
    <property type="match status" value="1"/>
</dbReference>
<dbReference type="GO" id="GO:0016018">
    <property type="term" value="F:cyclosporin A binding"/>
    <property type="evidence" value="ECO:0007669"/>
    <property type="project" value="TreeGrafter"/>
</dbReference>
<dbReference type="STRING" id="599839.J4G0Y6"/>
<dbReference type="InterPro" id="IPR029000">
    <property type="entry name" value="Cyclophilin-like_dom_sf"/>
</dbReference>
<name>J4G0Y6_9APHY</name>
<dbReference type="InterPro" id="IPR011990">
    <property type="entry name" value="TPR-like_helical_dom_sf"/>
</dbReference>
<protein>
    <recommendedName>
        <fullName evidence="5">Peptidyl-prolyl cis-trans isomerase D</fullName>
        <ecNumber evidence="2">5.2.1.8</ecNumber>
    </recommendedName>
    <alternativeName>
        <fullName evidence="6">Rotamase D</fullName>
    </alternativeName>
</protein>
<dbReference type="Gene3D" id="2.40.100.10">
    <property type="entry name" value="Cyclophilin-like"/>
    <property type="match status" value="1"/>
</dbReference>
<evidence type="ECO:0000256" key="1">
    <source>
        <dbReference type="ARBA" id="ARBA00000971"/>
    </source>
</evidence>
<dbReference type="RefSeq" id="XP_012178651.1">
    <property type="nucleotide sequence ID" value="XM_012323261.1"/>
</dbReference>
<evidence type="ECO:0000313" key="8">
    <source>
        <dbReference type="EMBL" id="CCL99368.1"/>
    </source>
</evidence>
<dbReference type="GO" id="GO:0005737">
    <property type="term" value="C:cytoplasm"/>
    <property type="evidence" value="ECO:0007669"/>
    <property type="project" value="TreeGrafter"/>
</dbReference>
<dbReference type="PANTHER" id="PTHR11071:SF561">
    <property type="entry name" value="PEPTIDYL-PROLYL CIS-TRANS ISOMERASE D-RELATED"/>
    <property type="match status" value="1"/>
</dbReference>
<dbReference type="Pfam" id="PF00160">
    <property type="entry name" value="Pro_isomerase"/>
    <property type="match status" value="1"/>
</dbReference>
<dbReference type="FunFam" id="2.40.100.10:FF:000022">
    <property type="entry name" value="Peptidyl-prolyl cis-trans isomerase CYP95"/>
    <property type="match status" value="1"/>
</dbReference>
<reference evidence="8 9" key="1">
    <citation type="journal article" date="2012" name="Appl. Environ. Microbiol.">
        <title>Short-read sequencing for genomic analysis of the brown rot fungus Fibroporia radiculosa.</title>
        <authorList>
            <person name="Tang J.D."/>
            <person name="Perkins A.D."/>
            <person name="Sonstegard T.S."/>
            <person name="Schroeder S.G."/>
            <person name="Burgess S.C."/>
            <person name="Diehl S.V."/>
        </authorList>
    </citation>
    <scope>NUCLEOTIDE SEQUENCE [LARGE SCALE GENOMIC DNA]</scope>
    <source>
        <strain evidence="8 9">TFFH 294</strain>
    </source>
</reference>
<accession>J4G0Y6</accession>
<dbReference type="EMBL" id="HE796930">
    <property type="protein sequence ID" value="CCL99368.1"/>
    <property type="molecule type" value="Genomic_DNA"/>
</dbReference>
<keyword evidence="3" id="KW-0697">Rotamase</keyword>
<dbReference type="InParanoid" id="J4G0Y6"/>
<dbReference type="SUPFAM" id="SSF50891">
    <property type="entry name" value="Cyclophilin-like"/>
    <property type="match status" value="1"/>
</dbReference>
<dbReference type="EC" id="5.2.1.8" evidence="2"/>
<dbReference type="PROSITE" id="PS50072">
    <property type="entry name" value="CSA_PPIASE_2"/>
    <property type="match status" value="1"/>
</dbReference>
<evidence type="ECO:0000259" key="7">
    <source>
        <dbReference type="PROSITE" id="PS50072"/>
    </source>
</evidence>
<proteinExistence type="predicted"/>
<evidence type="ECO:0000256" key="3">
    <source>
        <dbReference type="ARBA" id="ARBA00023110"/>
    </source>
</evidence>
<dbReference type="PRINTS" id="PR00153">
    <property type="entry name" value="CSAPPISMRASE"/>
</dbReference>
<dbReference type="PANTHER" id="PTHR11071">
    <property type="entry name" value="PEPTIDYL-PROLYL CIS-TRANS ISOMERASE"/>
    <property type="match status" value="1"/>
</dbReference>
<dbReference type="Gene3D" id="1.25.40.10">
    <property type="entry name" value="Tetratricopeptide repeat domain"/>
    <property type="match status" value="1"/>
</dbReference>
<dbReference type="Proteomes" id="UP000006352">
    <property type="component" value="Unassembled WGS sequence"/>
</dbReference>
<evidence type="ECO:0000313" key="9">
    <source>
        <dbReference type="Proteomes" id="UP000006352"/>
    </source>
</evidence>
<keyword evidence="9" id="KW-1185">Reference proteome</keyword>
<evidence type="ECO:0000256" key="5">
    <source>
        <dbReference type="ARBA" id="ARBA00074451"/>
    </source>
</evidence>
<dbReference type="GO" id="GO:0006457">
    <property type="term" value="P:protein folding"/>
    <property type="evidence" value="ECO:0007669"/>
    <property type="project" value="InterPro"/>
</dbReference>
<dbReference type="AlphaFoldDB" id="J4G0Y6"/>
<dbReference type="InterPro" id="IPR002130">
    <property type="entry name" value="Cyclophilin-type_PPIase_dom"/>
</dbReference>
<dbReference type="FunCoup" id="J4G0Y6">
    <property type="interactions" value="563"/>
</dbReference>
<keyword evidence="4" id="KW-0413">Isomerase</keyword>
<evidence type="ECO:0000256" key="6">
    <source>
        <dbReference type="ARBA" id="ARBA00076602"/>
    </source>
</evidence>
<evidence type="ECO:0000256" key="2">
    <source>
        <dbReference type="ARBA" id="ARBA00013194"/>
    </source>
</evidence>
<dbReference type="SUPFAM" id="SSF48452">
    <property type="entry name" value="TPR-like"/>
    <property type="match status" value="1"/>
</dbReference>
<gene>
    <name evidence="8" type="ORF">FIBRA_01386</name>
</gene>
<feature type="domain" description="PPIase cyclophilin-type" evidence="7">
    <location>
        <begin position="9"/>
        <end position="173"/>
    </location>
</feature>
<dbReference type="CDD" id="cd01926">
    <property type="entry name" value="cyclophilin_ABH_like"/>
    <property type="match status" value="1"/>
</dbReference>
<sequence>MASDRPLTYFDITIGGKPAGRIVMQLYADVTPKTAENFRALCTGEKGVGRSGKPLWYKGSTFHRVIKGFMIQGGDFTAGNGTGGESIYGEKFEDENFEVKHSKRFLLSMANAGKNTNGSQFFITCNSTPHLDDKHVVFGEVIRGKSSVRAIENSPTAPGDAPVSPCVIVGCGQLSPDDLSLSESSVVADGDTFEDYPEDQDPVDGQDVMEKPEAALKVAREVRELGNKLFKEGKAEEALVKWQSKYHHQHHICLVPPELTLHLRRIYTIFGYSSTPLLLNSALAALRGGGSANAGVALRATDRALEMQLNDADKAKALYRRALANVILNDEDGAEEDLVAANKLVKDDKAILAELDKVRQWKKEKKNKEKKAYKKLFA</sequence>
<evidence type="ECO:0000256" key="4">
    <source>
        <dbReference type="ARBA" id="ARBA00023235"/>
    </source>
</evidence>
<dbReference type="InterPro" id="IPR020892">
    <property type="entry name" value="Cyclophilin-type_PPIase_CS"/>
</dbReference>
<organism evidence="8 9">
    <name type="scientific">Fibroporia radiculosa</name>
    <dbReference type="NCBI Taxonomy" id="599839"/>
    <lineage>
        <taxon>Eukaryota</taxon>
        <taxon>Fungi</taxon>
        <taxon>Dikarya</taxon>
        <taxon>Basidiomycota</taxon>
        <taxon>Agaricomycotina</taxon>
        <taxon>Agaricomycetes</taxon>
        <taxon>Polyporales</taxon>
        <taxon>Fibroporiaceae</taxon>
        <taxon>Fibroporia</taxon>
    </lineage>
</organism>
<dbReference type="HOGENOM" id="CLU_012062_37_0_1"/>